<feature type="region of interest" description="Disordered" evidence="1">
    <location>
        <begin position="43"/>
        <end position="73"/>
    </location>
</feature>
<dbReference type="HOGENOM" id="CLU_831551_0_0_1"/>
<dbReference type="AlphaFoldDB" id="G0SG71"/>
<feature type="region of interest" description="Disordered" evidence="1">
    <location>
        <begin position="262"/>
        <end position="334"/>
    </location>
</feature>
<proteinExistence type="predicted"/>
<sequence>MSPKPHPPSHAQSYYVATTASRDFAWLSWLAAAPRPPKSKLLQVANANGLAAGSKGQRPARPKTPPLGTATEKVEEAYDMKSEGRVSRERFVVEENATVSVEGVDGVDRGVGVEQSAEGIDTSTMAWNAAATVDNKHDYAESGPEAVPILKADVPEAKAFDANPVVGDADTLMKPDTKPELTTHAEFSDKSAPSKPKSKPEKTKSKDEVKPKSKTKLVVMSVRSSSKASSYKKSKSSKQQHGPWSEWYVSEDRKYLWRARQTPNKKWDYERKLSPNPHSPPIQAQNPPQIQITISPATSGSLSLIDHDPDPVIPAPPPQKHSRLADSSQAQHPA</sequence>
<evidence type="ECO:0000256" key="1">
    <source>
        <dbReference type="SAM" id="MobiDB-lite"/>
    </source>
</evidence>
<reference evidence="2 3" key="1">
    <citation type="journal article" date="2011" name="Cell">
        <title>Insight into structure and assembly of the nuclear pore complex by utilizing the genome of a eukaryotic thermophile.</title>
        <authorList>
            <person name="Amlacher S."/>
            <person name="Sarges P."/>
            <person name="Flemming D."/>
            <person name="van Noort V."/>
            <person name="Kunze R."/>
            <person name="Devos D.P."/>
            <person name="Arumugam M."/>
            <person name="Bork P."/>
            <person name="Hurt E."/>
        </authorList>
    </citation>
    <scope>NUCLEOTIDE SEQUENCE [LARGE SCALE GENOMIC DNA]</scope>
    <source>
        <strain evidence="3">DSM 1495 / CBS 144.50 / IMI 039719</strain>
    </source>
</reference>
<protein>
    <submittedName>
        <fullName evidence="2">Uncharacterized protein</fullName>
    </submittedName>
</protein>
<feature type="compositionally biased region" description="Polar residues" evidence="1">
    <location>
        <begin position="325"/>
        <end position="334"/>
    </location>
</feature>
<feature type="compositionally biased region" description="Basic and acidic residues" evidence="1">
    <location>
        <begin position="171"/>
        <end position="189"/>
    </location>
</feature>
<evidence type="ECO:0000313" key="3">
    <source>
        <dbReference type="Proteomes" id="UP000008066"/>
    </source>
</evidence>
<name>G0SG71_CHATD</name>
<keyword evidence="3" id="KW-1185">Reference proteome</keyword>
<dbReference type="EMBL" id="GL988047">
    <property type="protein sequence ID" value="EGS17210.1"/>
    <property type="molecule type" value="Genomic_DNA"/>
</dbReference>
<dbReference type="OrthoDB" id="4571639at2759"/>
<feature type="compositionally biased region" description="Basic and acidic residues" evidence="1">
    <location>
        <begin position="198"/>
        <end position="211"/>
    </location>
</feature>
<feature type="compositionally biased region" description="Low complexity" evidence="1">
    <location>
        <begin position="281"/>
        <end position="294"/>
    </location>
</feature>
<gene>
    <name evidence="2" type="ORF">CTHT_0065270</name>
</gene>
<dbReference type="GeneID" id="18260565"/>
<accession>G0SG71</accession>
<feature type="region of interest" description="Disordered" evidence="1">
    <location>
        <begin position="162"/>
        <end position="245"/>
    </location>
</feature>
<evidence type="ECO:0000313" key="2">
    <source>
        <dbReference type="EMBL" id="EGS17210.1"/>
    </source>
</evidence>
<dbReference type="Proteomes" id="UP000008066">
    <property type="component" value="Unassembled WGS sequence"/>
</dbReference>
<dbReference type="RefSeq" id="XP_006696828.1">
    <property type="nucleotide sequence ID" value="XM_006696765.1"/>
</dbReference>
<organism evidence="3">
    <name type="scientific">Chaetomium thermophilum (strain DSM 1495 / CBS 144.50 / IMI 039719)</name>
    <name type="common">Thermochaetoides thermophila</name>
    <dbReference type="NCBI Taxonomy" id="759272"/>
    <lineage>
        <taxon>Eukaryota</taxon>
        <taxon>Fungi</taxon>
        <taxon>Dikarya</taxon>
        <taxon>Ascomycota</taxon>
        <taxon>Pezizomycotina</taxon>
        <taxon>Sordariomycetes</taxon>
        <taxon>Sordariomycetidae</taxon>
        <taxon>Sordariales</taxon>
        <taxon>Chaetomiaceae</taxon>
        <taxon>Thermochaetoides</taxon>
    </lineage>
</organism>
<dbReference type="KEGG" id="cthr:CTHT_0065270"/>